<sequence>MVKKAQLLEDVTDLTDRIKGRMVKKEQTSGAPSKPTNGKKRPISITDWPSQERKPKVFTPAASNNKPRCKHCDKMGHTAKECWRKEGACLRCGSREHHIPDCPLLKENEKHTMLGHSLKHVKRMKTLVCRDSGGDPEKGFRIRVFACEGDRPSGPDQRQAVWLNRAFASSAQPGKVLCGGFWAISHFGGVLGMFSPRGRRVEQGKRRENLVLHVLRRGREIPLVLIRGVCVWCV</sequence>
<accession>A0A843XQZ5</accession>
<evidence type="ECO:0000313" key="5">
    <source>
        <dbReference type="Proteomes" id="UP000652761"/>
    </source>
</evidence>
<feature type="compositionally biased region" description="Basic and acidic residues" evidence="2">
    <location>
        <begin position="14"/>
        <end position="27"/>
    </location>
</feature>
<evidence type="ECO:0000313" key="4">
    <source>
        <dbReference type="EMBL" id="MQM21500.1"/>
    </source>
</evidence>
<proteinExistence type="predicted"/>
<reference evidence="4" key="1">
    <citation type="submission" date="2017-07" db="EMBL/GenBank/DDBJ databases">
        <title>Taro Niue Genome Assembly and Annotation.</title>
        <authorList>
            <person name="Atibalentja N."/>
            <person name="Keating K."/>
            <person name="Fields C.J."/>
        </authorList>
    </citation>
    <scope>NUCLEOTIDE SEQUENCE</scope>
    <source>
        <strain evidence="4">Niue_2</strain>
        <tissue evidence="4">Leaf</tissue>
    </source>
</reference>
<dbReference type="SUPFAM" id="SSF57756">
    <property type="entry name" value="Retrovirus zinc finger-like domains"/>
    <property type="match status" value="1"/>
</dbReference>
<evidence type="ECO:0000256" key="1">
    <source>
        <dbReference type="PROSITE-ProRule" id="PRU00047"/>
    </source>
</evidence>
<dbReference type="InterPro" id="IPR001878">
    <property type="entry name" value="Znf_CCHC"/>
</dbReference>
<keyword evidence="5" id="KW-1185">Reference proteome</keyword>
<feature type="domain" description="CCHC-type" evidence="3">
    <location>
        <begin position="68"/>
        <end position="82"/>
    </location>
</feature>
<protein>
    <recommendedName>
        <fullName evidence="3">CCHC-type domain-containing protein</fullName>
    </recommendedName>
</protein>
<feature type="region of interest" description="Disordered" evidence="2">
    <location>
        <begin position="1"/>
        <end position="67"/>
    </location>
</feature>
<dbReference type="Proteomes" id="UP000652761">
    <property type="component" value="Unassembled WGS sequence"/>
</dbReference>
<dbReference type="OrthoDB" id="7699516at2759"/>
<name>A0A843XQZ5_COLES</name>
<dbReference type="GO" id="GO:0008270">
    <property type="term" value="F:zinc ion binding"/>
    <property type="evidence" value="ECO:0007669"/>
    <property type="project" value="UniProtKB-KW"/>
</dbReference>
<dbReference type="EMBL" id="NMUH01011118">
    <property type="protein sequence ID" value="MQM21500.1"/>
    <property type="molecule type" value="Genomic_DNA"/>
</dbReference>
<dbReference type="Gene3D" id="4.10.60.10">
    <property type="entry name" value="Zinc finger, CCHC-type"/>
    <property type="match status" value="1"/>
</dbReference>
<comment type="caution">
    <text evidence="4">The sequence shown here is derived from an EMBL/GenBank/DDBJ whole genome shotgun (WGS) entry which is preliminary data.</text>
</comment>
<dbReference type="SMART" id="SM00343">
    <property type="entry name" value="ZnF_C2HC"/>
    <property type="match status" value="2"/>
</dbReference>
<evidence type="ECO:0000256" key="2">
    <source>
        <dbReference type="SAM" id="MobiDB-lite"/>
    </source>
</evidence>
<evidence type="ECO:0000259" key="3">
    <source>
        <dbReference type="PROSITE" id="PS50158"/>
    </source>
</evidence>
<dbReference type="GO" id="GO:0003676">
    <property type="term" value="F:nucleic acid binding"/>
    <property type="evidence" value="ECO:0007669"/>
    <property type="project" value="InterPro"/>
</dbReference>
<keyword evidence="1" id="KW-0862">Zinc</keyword>
<dbReference type="AlphaFoldDB" id="A0A843XQZ5"/>
<dbReference type="InterPro" id="IPR036875">
    <property type="entry name" value="Znf_CCHC_sf"/>
</dbReference>
<gene>
    <name evidence="4" type="ORF">Taro_054542</name>
</gene>
<dbReference type="PROSITE" id="PS50158">
    <property type="entry name" value="ZF_CCHC"/>
    <property type="match status" value="1"/>
</dbReference>
<keyword evidence="1" id="KW-0863">Zinc-finger</keyword>
<organism evidence="4 5">
    <name type="scientific">Colocasia esculenta</name>
    <name type="common">Wild taro</name>
    <name type="synonym">Arum esculentum</name>
    <dbReference type="NCBI Taxonomy" id="4460"/>
    <lineage>
        <taxon>Eukaryota</taxon>
        <taxon>Viridiplantae</taxon>
        <taxon>Streptophyta</taxon>
        <taxon>Embryophyta</taxon>
        <taxon>Tracheophyta</taxon>
        <taxon>Spermatophyta</taxon>
        <taxon>Magnoliopsida</taxon>
        <taxon>Liliopsida</taxon>
        <taxon>Araceae</taxon>
        <taxon>Aroideae</taxon>
        <taxon>Colocasieae</taxon>
        <taxon>Colocasia</taxon>
    </lineage>
</organism>
<keyword evidence="1" id="KW-0479">Metal-binding</keyword>